<dbReference type="Pfam" id="PF22612">
    <property type="entry name" value="GH113"/>
    <property type="match status" value="1"/>
</dbReference>
<reference evidence="10 11" key="1">
    <citation type="submission" date="2018-07" db="EMBL/GenBank/DDBJ databases">
        <authorList>
            <person name="Quirk P.G."/>
            <person name="Krulwich T.A."/>
        </authorList>
    </citation>
    <scope>NUCLEOTIDE SEQUENCE [LARGE SCALE GENOMIC DNA]</scope>
    <source>
        <strain evidence="10 11">CC-BB4</strain>
    </source>
</reference>
<dbReference type="SUPFAM" id="SSF51120">
    <property type="entry name" value="beta-Roll"/>
    <property type="match status" value="3"/>
</dbReference>
<dbReference type="GO" id="GO:0005576">
    <property type="term" value="C:extracellular region"/>
    <property type="evidence" value="ECO:0007669"/>
    <property type="project" value="UniProtKB-SubCell"/>
</dbReference>
<dbReference type="InterPro" id="IPR018511">
    <property type="entry name" value="Hemolysin-typ_Ca-bd_CS"/>
</dbReference>
<keyword evidence="5" id="KW-0677">Repeat</keyword>
<keyword evidence="3" id="KW-0964">Secreted</keyword>
<comment type="subcellular location">
    <subcellularLocation>
        <location evidence="1">Membrane</location>
    </subcellularLocation>
    <subcellularLocation>
        <location evidence="2">Secreted</location>
    </subcellularLocation>
</comment>
<dbReference type="AlphaFoldDB" id="A0A346A0H4"/>
<dbReference type="InterPro" id="IPR050557">
    <property type="entry name" value="RTX_toxin/Mannuronan_C5-epim"/>
</dbReference>
<proteinExistence type="predicted"/>
<evidence type="ECO:0000256" key="1">
    <source>
        <dbReference type="ARBA" id="ARBA00004370"/>
    </source>
</evidence>
<evidence type="ECO:0000256" key="7">
    <source>
        <dbReference type="ARBA" id="ARBA00023136"/>
    </source>
</evidence>
<evidence type="ECO:0000256" key="4">
    <source>
        <dbReference type="ARBA" id="ARBA00022656"/>
    </source>
</evidence>
<dbReference type="Pfam" id="PF16841">
    <property type="entry name" value="CBM60"/>
    <property type="match status" value="1"/>
</dbReference>
<dbReference type="Gene3D" id="3.20.20.80">
    <property type="entry name" value="Glycosidases"/>
    <property type="match status" value="1"/>
</dbReference>
<dbReference type="PRINTS" id="PR00313">
    <property type="entry name" value="CABNDNGRPT"/>
</dbReference>
<dbReference type="RefSeq" id="WP_115693050.1">
    <property type="nucleotide sequence ID" value="NZ_CP031417.1"/>
</dbReference>
<dbReference type="InterPro" id="IPR001343">
    <property type="entry name" value="Hemolysn_Ca-bd"/>
</dbReference>
<evidence type="ECO:0000256" key="8">
    <source>
        <dbReference type="SAM" id="MobiDB-lite"/>
    </source>
</evidence>
<keyword evidence="4" id="KW-0800">Toxin</keyword>
<dbReference type="PANTHER" id="PTHR38340:SF1">
    <property type="entry name" value="S-LAYER PROTEIN"/>
    <property type="match status" value="1"/>
</dbReference>
<protein>
    <submittedName>
        <fullName evidence="10">Calcium-binding protein</fullName>
    </submittedName>
</protein>
<feature type="domain" description="Carbohydrate binding module xylan-binding" evidence="9">
    <location>
        <begin position="388"/>
        <end position="473"/>
    </location>
</feature>
<dbReference type="GO" id="GO:0005509">
    <property type="term" value="F:calcium ion binding"/>
    <property type="evidence" value="ECO:0007669"/>
    <property type="project" value="InterPro"/>
</dbReference>
<dbReference type="EMBL" id="CP031417">
    <property type="protein sequence ID" value="AXK82671.1"/>
    <property type="molecule type" value="Genomic_DNA"/>
</dbReference>
<dbReference type="PRINTS" id="PR01488">
    <property type="entry name" value="RTXTOXINA"/>
</dbReference>
<evidence type="ECO:0000256" key="3">
    <source>
        <dbReference type="ARBA" id="ARBA00022525"/>
    </source>
</evidence>
<dbReference type="InterPro" id="IPR011049">
    <property type="entry name" value="Serralysin-like_metalloprot_C"/>
</dbReference>
<dbReference type="Gene3D" id="2.150.10.10">
    <property type="entry name" value="Serralysin-like metalloprotease, C-terminal"/>
    <property type="match status" value="2"/>
</dbReference>
<dbReference type="KEGG" id="ptaw:DW352_20365"/>
<feature type="region of interest" description="Disordered" evidence="8">
    <location>
        <begin position="516"/>
        <end position="539"/>
    </location>
</feature>
<evidence type="ECO:0000259" key="9">
    <source>
        <dbReference type="Pfam" id="PF16841"/>
    </source>
</evidence>
<dbReference type="Gene3D" id="2.60.60.40">
    <property type="match status" value="1"/>
</dbReference>
<keyword evidence="6" id="KW-0843">Virulence</keyword>
<evidence type="ECO:0000313" key="10">
    <source>
        <dbReference type="EMBL" id="AXK82671.1"/>
    </source>
</evidence>
<dbReference type="GO" id="GO:0016020">
    <property type="term" value="C:membrane"/>
    <property type="evidence" value="ECO:0007669"/>
    <property type="project" value="UniProtKB-SubCell"/>
</dbReference>
<dbReference type="PROSITE" id="PS00330">
    <property type="entry name" value="HEMOLYSIN_CALCIUM"/>
    <property type="match status" value="4"/>
</dbReference>
<gene>
    <name evidence="10" type="ORF">DW352_20365</name>
</gene>
<dbReference type="PANTHER" id="PTHR38340">
    <property type="entry name" value="S-LAYER PROTEIN"/>
    <property type="match status" value="1"/>
</dbReference>
<keyword evidence="7" id="KW-0472">Membrane</keyword>
<dbReference type="GO" id="GO:0090729">
    <property type="term" value="F:toxin activity"/>
    <property type="evidence" value="ECO:0007669"/>
    <property type="project" value="UniProtKB-KW"/>
</dbReference>
<evidence type="ECO:0000256" key="6">
    <source>
        <dbReference type="ARBA" id="ARBA00023026"/>
    </source>
</evidence>
<dbReference type="InterPro" id="IPR055151">
    <property type="entry name" value="GH113"/>
</dbReference>
<accession>A0A346A0H4</accession>
<dbReference type="CDD" id="cd19608">
    <property type="entry name" value="GH113_mannanase-like"/>
    <property type="match status" value="1"/>
</dbReference>
<dbReference type="InterPro" id="IPR031768">
    <property type="entry name" value="CBM60_xylan-bd"/>
</dbReference>
<dbReference type="Pfam" id="PF00353">
    <property type="entry name" value="HemolysinCabind"/>
    <property type="match status" value="5"/>
</dbReference>
<evidence type="ECO:0000313" key="11">
    <source>
        <dbReference type="Proteomes" id="UP000254889"/>
    </source>
</evidence>
<name>A0A346A0H4_9HYPH</name>
<evidence type="ECO:0000256" key="2">
    <source>
        <dbReference type="ARBA" id="ARBA00004613"/>
    </source>
</evidence>
<evidence type="ECO:0000256" key="5">
    <source>
        <dbReference type="ARBA" id="ARBA00022737"/>
    </source>
</evidence>
<dbReference type="OrthoDB" id="9803927at2"/>
<dbReference type="Proteomes" id="UP000254889">
    <property type="component" value="Chromosome"/>
</dbReference>
<keyword evidence="11" id="KW-1185">Reference proteome</keyword>
<sequence>MAGVFDVQGFGFLSNYNGQFLSSAAQSAMGEIASTHSNSIELAPRLFTQSRSSNDVVADPAKTETVDNVAAAIANAHALGLSVMVKPMLSSLDGAGPGQLTPTDPDAFFASYTQQIVAYARVAEQAGAESFSIGNEMSGFTGAQYHDEWTSLIDQVRAVYHGEITYSAATDEAHNVSFWDQVDVIGINAYPPLTSELDPSVSEMMAAWNNMPKDNYWAAAMDYQSPVDFFHSLATQYDKQVLFTEVGYRSLDGTNISPGGWRGDGATDVQEQADAFNALFQVMSSHGGSWFKGMEIWNWDADNLYSPTGYSPMGKPAEQLIADWFGGHEQPPAIHDDGSPVADLIDVGGGNDVLSGGLGDDVIRGGAGDDTIVGGPDKIAPLTETVVTIKGYGSVVDGVGAQMQLRVNGQQIGDTVEFHNAADPSDYQSYTFSFHNSGPIDSLDVGFVNDIATADGDRNLYIKGITVNGHELTVADATNPSSPGTWNLYGNRAIHYDMAGHQDLFYGAATDNDTLDGGPGNDSISGGAGDDFINGGPGNDTLVGGAGGGVINGGDGNDIIKTGTGDTGTTLNGDAGRDQLYGSGAVNVINGGDGTDYLSSGGGADIMHGGAGDDSLKGGTASAQLFGDDGNDTLQGGTGNEFLYGGSGNDKLMGNGGNDLLSGGTGNDTFVFSPNFGKDVITDFQNTGDTHDTIQFDHTLFADFGAVQAHAAQEGTSVVITLDADNSVELQNTTVQNLTADDFRFV</sequence>
<dbReference type="SUPFAM" id="SSF51445">
    <property type="entry name" value="(Trans)glycosidases"/>
    <property type="match status" value="1"/>
</dbReference>
<dbReference type="InterPro" id="IPR003995">
    <property type="entry name" value="RTX_toxin_determinant-A"/>
</dbReference>
<dbReference type="InterPro" id="IPR017853">
    <property type="entry name" value="GH"/>
</dbReference>
<organism evidence="10 11">
    <name type="scientific">Pseudolabrys taiwanensis</name>
    <dbReference type="NCBI Taxonomy" id="331696"/>
    <lineage>
        <taxon>Bacteria</taxon>
        <taxon>Pseudomonadati</taxon>
        <taxon>Pseudomonadota</taxon>
        <taxon>Alphaproteobacteria</taxon>
        <taxon>Hyphomicrobiales</taxon>
        <taxon>Xanthobacteraceae</taxon>
        <taxon>Pseudolabrys</taxon>
    </lineage>
</organism>